<protein>
    <submittedName>
        <fullName evidence="7">S8 family serine peptidase</fullName>
    </submittedName>
</protein>
<dbReference type="EMBL" id="CP089984">
    <property type="protein sequence ID" value="WXB11062.1"/>
    <property type="molecule type" value="Genomic_DNA"/>
</dbReference>
<dbReference type="SUPFAM" id="SSF52743">
    <property type="entry name" value="Subtilisin-like"/>
    <property type="match status" value="1"/>
</dbReference>
<proteinExistence type="predicted"/>
<dbReference type="InterPro" id="IPR030400">
    <property type="entry name" value="Sedolisin_dom"/>
</dbReference>
<evidence type="ECO:0000313" key="7">
    <source>
        <dbReference type="EMBL" id="WXB11062.1"/>
    </source>
</evidence>
<dbReference type="InterPro" id="IPR050819">
    <property type="entry name" value="Tripeptidyl-peptidase_I"/>
</dbReference>
<keyword evidence="2" id="KW-0378">Hydrolase</keyword>
<gene>
    <name evidence="7" type="ORF">LZC94_24650</name>
</gene>
<dbReference type="InterPro" id="IPR023828">
    <property type="entry name" value="Peptidase_S8_Ser-AS"/>
</dbReference>
<dbReference type="PROSITE" id="PS00138">
    <property type="entry name" value="SUBTILASE_SER"/>
    <property type="match status" value="1"/>
</dbReference>
<evidence type="ECO:0000256" key="2">
    <source>
        <dbReference type="ARBA" id="ARBA00022801"/>
    </source>
</evidence>
<evidence type="ECO:0000256" key="1">
    <source>
        <dbReference type="ARBA" id="ARBA00022670"/>
    </source>
</evidence>
<evidence type="ECO:0000313" key="8">
    <source>
        <dbReference type="Proteomes" id="UP001370348"/>
    </source>
</evidence>
<name>A0ABZ2LJD9_9BACT</name>
<keyword evidence="8" id="KW-1185">Reference proteome</keyword>
<dbReference type="PANTHER" id="PTHR14218">
    <property type="entry name" value="PROTEASE S8 TRIPEPTIDYL PEPTIDASE I CLN2"/>
    <property type="match status" value="1"/>
</dbReference>
<keyword evidence="1" id="KW-0645">Protease</keyword>
<sequence length="560" mass="56728">MKNTRGTGRRAWLALPLLASIAMACSTNEHALAGQKSEKGERSEGAEKADTAASLLTDTASGGVSEADIAALEAVPRVPFRDSCPAPNGAPRPGTVRCFAKLRTDEAGQRLAYAAPRGLGAQDLSEAYHVPSSGTRTGTIAIVDAYDNPNAEADLDVYRKQYGLPPCTTANGCFKKVNQNGAPSPLPAPDVGWGGEIALDLDVASAMCPACNLLLVEGDAPTLRDLGMAVNTAVRMGAAVVSNSYGGPELGDDSEGGVGSIEEADALYYSNHPGVGIFAASGDNAFEEGTSYPASGVNVIGIGGTRLVRSSTNPRGWVEGAWSRAGSGCSTHIAKPKWANDGPDCAKKTVADISAVGDPATGAAVYNSYGVPSGGSGWAIVGGTSAATPIVAAIFVLTGKAGYNGSFIWQNPKLFYDVTTGNNASRWFDAGLVCPRGSYLCNARVGFDGPTGWGSPNTALLLEAGGVGGSDGGGAAGLDAGAGKADAGVKKDAPTLADASTGTKNDSDPESKIAPAAKSESSGCSCVVVGKGKNAIPLSVVVAMIAMLVAARRRRSDRPI</sequence>
<feature type="signal peptide" evidence="5">
    <location>
        <begin position="1"/>
        <end position="24"/>
    </location>
</feature>
<evidence type="ECO:0000259" key="6">
    <source>
        <dbReference type="PROSITE" id="PS51695"/>
    </source>
</evidence>
<keyword evidence="5" id="KW-0732">Signal</keyword>
<dbReference type="Gene3D" id="3.40.50.200">
    <property type="entry name" value="Peptidase S8/S53 domain"/>
    <property type="match status" value="1"/>
</dbReference>
<evidence type="ECO:0000256" key="5">
    <source>
        <dbReference type="SAM" id="SignalP"/>
    </source>
</evidence>
<dbReference type="PROSITE" id="PS51695">
    <property type="entry name" value="SEDOLISIN"/>
    <property type="match status" value="1"/>
</dbReference>
<organism evidence="7 8">
    <name type="scientific">Pendulispora albinea</name>
    <dbReference type="NCBI Taxonomy" id="2741071"/>
    <lineage>
        <taxon>Bacteria</taxon>
        <taxon>Pseudomonadati</taxon>
        <taxon>Myxococcota</taxon>
        <taxon>Myxococcia</taxon>
        <taxon>Myxococcales</taxon>
        <taxon>Sorangiineae</taxon>
        <taxon>Pendulisporaceae</taxon>
        <taxon>Pendulispora</taxon>
    </lineage>
</organism>
<dbReference type="PROSITE" id="PS51257">
    <property type="entry name" value="PROKAR_LIPOPROTEIN"/>
    <property type="match status" value="1"/>
</dbReference>
<feature type="chain" id="PRO_5047078624" evidence="5">
    <location>
        <begin position="25"/>
        <end position="560"/>
    </location>
</feature>
<keyword evidence="3" id="KW-0720">Serine protease</keyword>
<feature type="region of interest" description="Disordered" evidence="4">
    <location>
        <begin position="491"/>
        <end position="516"/>
    </location>
</feature>
<dbReference type="InterPro" id="IPR036852">
    <property type="entry name" value="Peptidase_S8/S53_dom_sf"/>
</dbReference>
<evidence type="ECO:0000256" key="3">
    <source>
        <dbReference type="ARBA" id="ARBA00022825"/>
    </source>
</evidence>
<dbReference type="Pfam" id="PF00082">
    <property type="entry name" value="Peptidase_S8"/>
    <property type="match status" value="1"/>
</dbReference>
<dbReference type="RefSeq" id="WP_394820677.1">
    <property type="nucleotide sequence ID" value="NZ_CP089984.1"/>
</dbReference>
<accession>A0ABZ2LJD9</accession>
<dbReference type="PANTHER" id="PTHR14218:SF15">
    <property type="entry name" value="TRIPEPTIDYL-PEPTIDASE 1"/>
    <property type="match status" value="1"/>
</dbReference>
<dbReference type="InterPro" id="IPR000209">
    <property type="entry name" value="Peptidase_S8/S53_dom"/>
</dbReference>
<evidence type="ECO:0000256" key="4">
    <source>
        <dbReference type="SAM" id="MobiDB-lite"/>
    </source>
</evidence>
<reference evidence="7 8" key="1">
    <citation type="submission" date="2021-12" db="EMBL/GenBank/DDBJ databases">
        <title>Discovery of the Pendulisporaceae a myxobacterial family with distinct sporulation behavior and unique specialized metabolism.</title>
        <authorList>
            <person name="Garcia R."/>
            <person name="Popoff A."/>
            <person name="Bader C.D."/>
            <person name="Loehr J."/>
            <person name="Walesch S."/>
            <person name="Walt C."/>
            <person name="Boldt J."/>
            <person name="Bunk B."/>
            <person name="Haeckl F.J.F.P.J."/>
            <person name="Gunesch A.P."/>
            <person name="Birkelbach J."/>
            <person name="Nuebel U."/>
            <person name="Pietschmann T."/>
            <person name="Bach T."/>
            <person name="Mueller R."/>
        </authorList>
    </citation>
    <scope>NUCLEOTIDE SEQUENCE [LARGE SCALE GENOMIC DNA]</scope>
    <source>
        <strain evidence="7 8">MSr11954</strain>
    </source>
</reference>
<dbReference type="Proteomes" id="UP001370348">
    <property type="component" value="Chromosome"/>
</dbReference>
<feature type="domain" description="Peptidase S53" evidence="6">
    <location>
        <begin position="118"/>
        <end position="468"/>
    </location>
</feature>